<accession>A0A9D7E0V2</accession>
<evidence type="ECO:0000313" key="4">
    <source>
        <dbReference type="Proteomes" id="UP000807785"/>
    </source>
</evidence>
<feature type="region of interest" description="Disordered" evidence="1">
    <location>
        <begin position="456"/>
        <end position="491"/>
    </location>
</feature>
<organism evidence="3 4">
    <name type="scientific">Candidatus Methylophosphatis roskildensis</name>
    <dbReference type="NCBI Taxonomy" id="2899263"/>
    <lineage>
        <taxon>Bacteria</taxon>
        <taxon>Pseudomonadati</taxon>
        <taxon>Pseudomonadota</taxon>
        <taxon>Betaproteobacteria</taxon>
        <taxon>Nitrosomonadales</taxon>
        <taxon>Sterolibacteriaceae</taxon>
        <taxon>Candidatus Methylophosphatis</taxon>
    </lineage>
</organism>
<evidence type="ECO:0000259" key="2">
    <source>
        <dbReference type="PROSITE" id="PS50006"/>
    </source>
</evidence>
<feature type="compositionally biased region" description="Low complexity" evidence="1">
    <location>
        <begin position="236"/>
        <end position="254"/>
    </location>
</feature>
<proteinExistence type="predicted"/>
<feature type="compositionally biased region" description="Low complexity" evidence="1">
    <location>
        <begin position="132"/>
        <end position="148"/>
    </location>
</feature>
<feature type="region of interest" description="Disordered" evidence="1">
    <location>
        <begin position="406"/>
        <end position="432"/>
    </location>
</feature>
<dbReference type="AlphaFoldDB" id="A0A9D7E0V2"/>
<dbReference type="EMBL" id="JADJEV010000002">
    <property type="protein sequence ID" value="MBK6972089.1"/>
    <property type="molecule type" value="Genomic_DNA"/>
</dbReference>
<feature type="region of interest" description="Disordered" evidence="1">
    <location>
        <begin position="202"/>
        <end position="254"/>
    </location>
</feature>
<feature type="domain" description="FHA" evidence="2">
    <location>
        <begin position="27"/>
        <end position="77"/>
    </location>
</feature>
<dbReference type="InterPro" id="IPR046883">
    <property type="entry name" value="T6SS_FHA_C"/>
</dbReference>
<feature type="compositionally biased region" description="Low complexity" evidence="1">
    <location>
        <begin position="475"/>
        <end position="489"/>
    </location>
</feature>
<gene>
    <name evidence="3" type="primary">tagH</name>
    <name evidence="3" type="ORF">IPH26_03760</name>
</gene>
<dbReference type="Pfam" id="PF00498">
    <property type="entry name" value="FHA"/>
    <property type="match status" value="1"/>
</dbReference>
<dbReference type="CDD" id="cd00060">
    <property type="entry name" value="FHA"/>
    <property type="match status" value="1"/>
</dbReference>
<feature type="region of interest" description="Disordered" evidence="1">
    <location>
        <begin position="122"/>
        <end position="164"/>
    </location>
</feature>
<name>A0A9D7E0V2_9PROT</name>
<sequence>MMKIRVITFQGQAVPHAISHDFDGLGGTIGRAETNQLALPDPQRHISRLQARVVCRDGHYEIINQGANPITVDGHAIGNGSSIPIAAGARIEIGGYLLEALAPPAPQSVPPAQEVTIAPEAFRPPPRPVAAPSPMAASPQPEIARPASMPQPAPRAPAAPLASPAPAVAPPLAAGPVDDPLGMFGGAPRTGADPFADILSGVTAASPLPPPEPAASPVDDPLAGWAAPPSTPSPEQSLADLLAQPSASSQSMPSVRPGMIPDDFDPFADPLAAPPKDEEVNPFDDMEVGLGEATGKGANFDSMYELGPSMPADTRDPFVGSSLGESPVEGPVNETPLDPLAAFSETPLPGGGYQSMPDQVPELHGAFVPPRVEPFAAPAPGAFAAPTPARAARPSEKEVFMSWEKDLPGQGGRRSSAPPPAEDPLLAMFDGASPAAGAPAGADVLGLGVTPAMPGDDLMAGLGTPRAEAPPPAQPARAAPADKPAVGAPPTLPGDTQFAGIGNIKAAAEPMIASAFAEPGVIPAPAVRPLPVASALPATAPKPAPAVAPASSAASSEALRRAFLAGLGTPNLPLPEEMTPEMMERVGRLLREATQGTLDLLLARAMTKREVRADVTMIVSTDNNPLKFSPDVGAALLHLLVPQGPGFLTPVAAMRDAYDDLRSHQFGFMAGLRAALAGVLKRFDPAVLEQRLTQKSVLDSLLPINRRAKLWDLYISLYRDIAVEAEDDFHTLFGREFLRAYQEQVERIGQGKP</sequence>
<dbReference type="Proteomes" id="UP000807785">
    <property type="component" value="Unassembled WGS sequence"/>
</dbReference>
<dbReference type="Pfam" id="PF20232">
    <property type="entry name" value="T6SS_FHA_C"/>
    <property type="match status" value="1"/>
</dbReference>
<dbReference type="SUPFAM" id="SSF49879">
    <property type="entry name" value="SMAD/FHA domain"/>
    <property type="match status" value="1"/>
</dbReference>
<dbReference type="NCBIfam" id="TIGR03354">
    <property type="entry name" value="VI_FHA"/>
    <property type="match status" value="1"/>
</dbReference>
<dbReference type="InterPro" id="IPR008984">
    <property type="entry name" value="SMAD_FHA_dom_sf"/>
</dbReference>
<comment type="caution">
    <text evidence="3">The sequence shown here is derived from an EMBL/GenBank/DDBJ whole genome shotgun (WGS) entry which is preliminary data.</text>
</comment>
<protein>
    <submittedName>
        <fullName evidence="3">Type VI secretion system-associated FHA domain protein TagH</fullName>
    </submittedName>
</protein>
<dbReference type="InterPro" id="IPR017735">
    <property type="entry name" value="T6SS_FHA"/>
</dbReference>
<dbReference type="SMART" id="SM00240">
    <property type="entry name" value="FHA"/>
    <property type="match status" value="1"/>
</dbReference>
<dbReference type="PROSITE" id="PS50006">
    <property type="entry name" value="FHA_DOMAIN"/>
    <property type="match status" value="1"/>
</dbReference>
<feature type="compositionally biased region" description="Pro residues" evidence="1">
    <location>
        <begin position="122"/>
        <end position="131"/>
    </location>
</feature>
<evidence type="ECO:0000256" key="1">
    <source>
        <dbReference type="SAM" id="MobiDB-lite"/>
    </source>
</evidence>
<evidence type="ECO:0000313" key="3">
    <source>
        <dbReference type="EMBL" id="MBK6972089.1"/>
    </source>
</evidence>
<dbReference type="InterPro" id="IPR000253">
    <property type="entry name" value="FHA_dom"/>
</dbReference>
<dbReference type="Gene3D" id="2.60.200.20">
    <property type="match status" value="1"/>
</dbReference>
<reference evidence="3" key="1">
    <citation type="submission" date="2020-10" db="EMBL/GenBank/DDBJ databases">
        <title>Connecting structure to function with the recovery of over 1000 high-quality activated sludge metagenome-assembled genomes encoding full-length rRNA genes using long-read sequencing.</title>
        <authorList>
            <person name="Singleton C.M."/>
            <person name="Petriglieri F."/>
            <person name="Kristensen J.M."/>
            <person name="Kirkegaard R.H."/>
            <person name="Michaelsen T.Y."/>
            <person name="Andersen M.H."/>
            <person name="Karst S.M."/>
            <person name="Dueholm M.S."/>
            <person name="Nielsen P.H."/>
            <person name="Albertsen M."/>
        </authorList>
    </citation>
    <scope>NUCLEOTIDE SEQUENCE</scope>
    <source>
        <strain evidence="3">Bjer_18-Q3-R1-45_BAT3C.347</strain>
    </source>
</reference>